<dbReference type="Proteomes" id="UP001556220">
    <property type="component" value="Unassembled WGS sequence"/>
</dbReference>
<gene>
    <name evidence="4" type="ORF">ABQJ54_14535</name>
</gene>
<dbReference type="EMBL" id="JBFOHK010000004">
    <property type="protein sequence ID" value="MEW9572971.1"/>
    <property type="molecule type" value="Genomic_DNA"/>
</dbReference>
<dbReference type="InterPro" id="IPR036188">
    <property type="entry name" value="FAD/NAD-bd_sf"/>
</dbReference>
<keyword evidence="1" id="KW-0560">Oxidoreductase</keyword>
<keyword evidence="2" id="KW-0503">Monooxygenase</keyword>
<evidence type="ECO:0000256" key="1">
    <source>
        <dbReference type="ARBA" id="ARBA00023002"/>
    </source>
</evidence>
<dbReference type="RefSeq" id="WP_367855033.1">
    <property type="nucleotide sequence ID" value="NZ_JBFOHK010000004.1"/>
</dbReference>
<protein>
    <submittedName>
        <fullName evidence="4">Flavin-dependent oxidoreductase</fullName>
    </submittedName>
</protein>
<dbReference type="SUPFAM" id="SSF51905">
    <property type="entry name" value="FAD/NAD(P)-binding domain"/>
    <property type="match status" value="1"/>
</dbReference>
<dbReference type="Pfam" id="PF01494">
    <property type="entry name" value="FAD_binding_3"/>
    <property type="match status" value="1"/>
</dbReference>
<name>A0ABV3QGJ8_9GAMM</name>
<accession>A0ABV3QGJ8</accession>
<dbReference type="InterPro" id="IPR050493">
    <property type="entry name" value="FAD-dep_Monooxygenase_BioMet"/>
</dbReference>
<evidence type="ECO:0000259" key="3">
    <source>
        <dbReference type="Pfam" id="PF01494"/>
    </source>
</evidence>
<dbReference type="InterPro" id="IPR002938">
    <property type="entry name" value="FAD-bd"/>
</dbReference>
<proteinExistence type="predicted"/>
<feature type="domain" description="FAD-binding" evidence="3">
    <location>
        <begin position="5"/>
        <end position="174"/>
    </location>
</feature>
<dbReference type="NCBIfam" id="NF005720">
    <property type="entry name" value="PRK07538.1"/>
    <property type="match status" value="1"/>
</dbReference>
<dbReference type="Gene3D" id="3.50.50.60">
    <property type="entry name" value="FAD/NAD(P)-binding domain"/>
    <property type="match status" value="1"/>
</dbReference>
<dbReference type="PRINTS" id="PR00420">
    <property type="entry name" value="RNGMNOXGNASE"/>
</dbReference>
<dbReference type="SUPFAM" id="SSF54373">
    <property type="entry name" value="FAD-linked reductases, C-terminal domain"/>
    <property type="match status" value="1"/>
</dbReference>
<evidence type="ECO:0000313" key="5">
    <source>
        <dbReference type="Proteomes" id="UP001556220"/>
    </source>
</evidence>
<evidence type="ECO:0000256" key="2">
    <source>
        <dbReference type="ARBA" id="ARBA00023033"/>
    </source>
</evidence>
<sequence length="415" mass="45411">MSKACDVLIVGAGIAGLTLALELHAAGITCQVYEAAPELKPLGVGINVLPHAVCVLDRLGLRDRLAAVAVTTKESAYFNHHGQLIYREPAGVAAGYAWPQFSIHRGDLHEVLLQAVRERLGTDAVVTDRRCTDARNEGDLASTRFVDSAGAPHDVTASVVVACDGIHSALRKQFYPDEGAPRYSGNNMWRGAVKWAPFLSGATMVRAGWFTVGKMVIYPIRDAVDADGNQLVNWVAEIARPQPARRDWTGRGRVEDVLPTFADWRFDWLDVAGLIESTTEILEYPMVDQDPLPRWTFDRLTLLGDAAHPMVPRGSNGAGQAILDASFIAEQFKQRGVGPEALVAYEQVRLKATSDVVLMNRKAPPDKILQVVHERTNGARFERIEDVVGKDELADIVNQYKAVAGYALDQLNVAR</sequence>
<comment type="caution">
    <text evidence="4">The sequence shown here is derived from an EMBL/GenBank/DDBJ whole genome shotgun (WGS) entry which is preliminary data.</text>
</comment>
<evidence type="ECO:0000313" key="4">
    <source>
        <dbReference type="EMBL" id="MEW9572971.1"/>
    </source>
</evidence>
<keyword evidence="5" id="KW-1185">Reference proteome</keyword>
<reference evidence="4 5" key="1">
    <citation type="submission" date="2024-06" db="EMBL/GenBank/DDBJ databases">
        <authorList>
            <person name="Woo H."/>
        </authorList>
    </citation>
    <scope>NUCLEOTIDE SEQUENCE [LARGE SCALE GENOMIC DNA]</scope>
    <source>
        <strain evidence="4 5">Si-c</strain>
    </source>
</reference>
<dbReference type="Gene3D" id="3.30.9.30">
    <property type="match status" value="1"/>
</dbReference>
<dbReference type="PANTHER" id="PTHR13789:SF268">
    <property type="entry name" value="5-METHYLPHENAZINE-1-CARBOXYLATE 1-MONOOXYGENASE"/>
    <property type="match status" value="1"/>
</dbReference>
<dbReference type="PANTHER" id="PTHR13789">
    <property type="entry name" value="MONOOXYGENASE"/>
    <property type="match status" value="1"/>
</dbReference>
<organism evidence="4 5">
    <name type="scientific">Rhodanobacter lycopersici</name>
    <dbReference type="NCBI Taxonomy" id="3162487"/>
    <lineage>
        <taxon>Bacteria</taxon>
        <taxon>Pseudomonadati</taxon>
        <taxon>Pseudomonadota</taxon>
        <taxon>Gammaproteobacteria</taxon>
        <taxon>Lysobacterales</taxon>
        <taxon>Rhodanobacteraceae</taxon>
        <taxon>Rhodanobacter</taxon>
    </lineage>
</organism>